<dbReference type="PANTHER" id="PTHR10815">
    <property type="entry name" value="METHYLATED-DNA--PROTEIN-CYSTEINE METHYLTRANSFERASE"/>
    <property type="match status" value="1"/>
</dbReference>
<dbReference type="SUPFAM" id="SSF46767">
    <property type="entry name" value="Methylated DNA-protein cysteine methyltransferase, C-terminal domain"/>
    <property type="match status" value="1"/>
</dbReference>
<proteinExistence type="inferred from homology"/>
<evidence type="ECO:0000259" key="11">
    <source>
        <dbReference type="Pfam" id="PF02870"/>
    </source>
</evidence>
<dbReference type="InterPro" id="IPR036388">
    <property type="entry name" value="WH-like_DNA-bd_sf"/>
</dbReference>
<dbReference type="GO" id="GO:0006307">
    <property type="term" value="P:DNA alkylation repair"/>
    <property type="evidence" value="ECO:0007669"/>
    <property type="project" value="UniProtKB-UniRule"/>
</dbReference>
<evidence type="ECO:0000256" key="1">
    <source>
        <dbReference type="ARBA" id="ARBA00001286"/>
    </source>
</evidence>
<comment type="subcellular location">
    <subcellularLocation>
        <location evidence="9">Cytoplasm</location>
    </subcellularLocation>
</comment>
<dbReference type="PROSITE" id="PS00374">
    <property type="entry name" value="MGMT"/>
    <property type="match status" value="1"/>
</dbReference>
<evidence type="ECO:0000259" key="10">
    <source>
        <dbReference type="Pfam" id="PF01035"/>
    </source>
</evidence>
<feature type="active site" description="Nucleophile; methyl group acceptor" evidence="9">
    <location>
        <position position="127"/>
    </location>
</feature>
<keyword evidence="3 9" id="KW-0963">Cytoplasm</keyword>
<dbReference type="GO" id="GO:0032259">
    <property type="term" value="P:methylation"/>
    <property type="evidence" value="ECO:0007669"/>
    <property type="project" value="UniProtKB-KW"/>
</dbReference>
<keyword evidence="13" id="KW-1185">Reference proteome</keyword>
<keyword evidence="5 9" id="KW-0808">Transferase</keyword>
<comment type="catalytic activity">
    <reaction evidence="8 9">
        <text>a 6-O-methyl-2'-deoxyguanosine in DNA + L-cysteinyl-[protein] = S-methyl-L-cysteinyl-[protein] + a 2'-deoxyguanosine in DNA</text>
        <dbReference type="Rhea" id="RHEA:24000"/>
        <dbReference type="Rhea" id="RHEA-COMP:10131"/>
        <dbReference type="Rhea" id="RHEA-COMP:10132"/>
        <dbReference type="Rhea" id="RHEA-COMP:11367"/>
        <dbReference type="Rhea" id="RHEA-COMP:11368"/>
        <dbReference type="ChEBI" id="CHEBI:29950"/>
        <dbReference type="ChEBI" id="CHEBI:82612"/>
        <dbReference type="ChEBI" id="CHEBI:85445"/>
        <dbReference type="ChEBI" id="CHEBI:85448"/>
        <dbReference type="EC" id="2.1.1.63"/>
    </reaction>
</comment>
<organism evidence="12 13">
    <name type="scientific">Methanolapillus ohkumae</name>
    <dbReference type="NCBI Taxonomy" id="3028298"/>
    <lineage>
        <taxon>Archaea</taxon>
        <taxon>Methanobacteriati</taxon>
        <taxon>Methanobacteriota</taxon>
        <taxon>Stenosarchaea group</taxon>
        <taxon>Methanomicrobia</taxon>
        <taxon>Methanosarcinales</taxon>
        <taxon>Methanosarcinaceae</taxon>
        <taxon>Methanolapillus</taxon>
    </lineage>
</organism>
<dbReference type="FunFam" id="1.10.10.10:FF:000214">
    <property type="entry name" value="Methylated-DNA--protein-cysteine methyltransferase"/>
    <property type="match status" value="1"/>
</dbReference>
<evidence type="ECO:0000256" key="4">
    <source>
        <dbReference type="ARBA" id="ARBA00022603"/>
    </source>
</evidence>
<keyword evidence="6 9" id="KW-0227">DNA damage</keyword>
<accession>A0AA96ZWY6</accession>
<feature type="domain" description="Methylguanine DNA methyltransferase ribonuclease-like" evidence="11">
    <location>
        <begin position="23"/>
        <end position="72"/>
    </location>
</feature>
<dbReference type="EC" id="2.1.1.63" evidence="9"/>
<protein>
    <recommendedName>
        <fullName evidence="9">Methylated-DNA--protein-cysteine methyltransferase</fullName>
        <ecNumber evidence="9">2.1.1.63</ecNumber>
    </recommendedName>
    <alternativeName>
        <fullName evidence="9">6-O-methylguanine-DNA methyltransferase</fullName>
        <shortName evidence="9">MGMT</shortName>
    </alternativeName>
    <alternativeName>
        <fullName evidence="9">O-6-methylguanine-DNA-alkyltransferase</fullName>
    </alternativeName>
</protein>
<comment type="miscellaneous">
    <text evidence="9">This enzyme catalyzes only one turnover and therefore is not strictly catalytic. According to one definition, an enzyme is a biocatalyst that acts repeatedly and over many reaction cycles.</text>
</comment>
<dbReference type="HAMAP" id="MF_00772">
    <property type="entry name" value="OGT"/>
    <property type="match status" value="1"/>
</dbReference>
<evidence type="ECO:0000256" key="5">
    <source>
        <dbReference type="ARBA" id="ARBA00022679"/>
    </source>
</evidence>
<name>A0AA96ZWY6_9EURY</name>
<evidence type="ECO:0000313" key="12">
    <source>
        <dbReference type="EMBL" id="WNY27111.1"/>
    </source>
</evidence>
<dbReference type="Gene3D" id="3.30.160.70">
    <property type="entry name" value="Methylated DNA-protein cysteine methyltransferase domain"/>
    <property type="match status" value="1"/>
</dbReference>
<dbReference type="InterPro" id="IPR008332">
    <property type="entry name" value="MethylG_MeTrfase_N"/>
</dbReference>
<dbReference type="Pfam" id="PF01035">
    <property type="entry name" value="DNA_binding_1"/>
    <property type="match status" value="1"/>
</dbReference>
<comment type="catalytic activity">
    <reaction evidence="1 9">
        <text>a 4-O-methyl-thymidine in DNA + L-cysteinyl-[protein] = a thymidine in DNA + S-methyl-L-cysteinyl-[protein]</text>
        <dbReference type="Rhea" id="RHEA:53428"/>
        <dbReference type="Rhea" id="RHEA-COMP:10131"/>
        <dbReference type="Rhea" id="RHEA-COMP:10132"/>
        <dbReference type="Rhea" id="RHEA-COMP:13555"/>
        <dbReference type="Rhea" id="RHEA-COMP:13556"/>
        <dbReference type="ChEBI" id="CHEBI:29950"/>
        <dbReference type="ChEBI" id="CHEBI:82612"/>
        <dbReference type="ChEBI" id="CHEBI:137386"/>
        <dbReference type="ChEBI" id="CHEBI:137387"/>
        <dbReference type="EC" id="2.1.1.63"/>
    </reaction>
</comment>
<dbReference type="GO" id="GO:0003908">
    <property type="term" value="F:methylated-DNA-[protein]-cysteine S-methyltransferase activity"/>
    <property type="evidence" value="ECO:0007669"/>
    <property type="project" value="UniProtKB-UniRule"/>
</dbReference>
<evidence type="ECO:0000313" key="13">
    <source>
        <dbReference type="Proteomes" id="UP001304970"/>
    </source>
</evidence>
<dbReference type="Proteomes" id="UP001304970">
    <property type="component" value="Chromosome"/>
</dbReference>
<evidence type="ECO:0000256" key="8">
    <source>
        <dbReference type="ARBA" id="ARBA00049348"/>
    </source>
</evidence>
<dbReference type="InterPro" id="IPR023546">
    <property type="entry name" value="MGMT"/>
</dbReference>
<dbReference type="Gene3D" id="1.10.10.10">
    <property type="entry name" value="Winged helix-like DNA-binding domain superfamily/Winged helix DNA-binding domain"/>
    <property type="match status" value="1"/>
</dbReference>
<dbReference type="InterPro" id="IPR001497">
    <property type="entry name" value="MethylDNA_cys_MeTrfase_AS"/>
</dbReference>
<dbReference type="GO" id="GO:0005737">
    <property type="term" value="C:cytoplasm"/>
    <property type="evidence" value="ECO:0007669"/>
    <property type="project" value="UniProtKB-SubCell"/>
</dbReference>
<comment type="function">
    <text evidence="9">Involved in the cellular defense against the biological effects of O6-methylguanine (O6-MeG) and O4-methylthymine (O4-MeT) in DNA. Repairs the methylated nucleobase in DNA by stoichiometrically transferring the methyl group to a cysteine residue in the enzyme. This is a suicide reaction: the enzyme is irreversibly inactivated.</text>
</comment>
<dbReference type="InterPro" id="IPR036217">
    <property type="entry name" value="MethylDNA_cys_MeTrfase_DNAb"/>
</dbReference>
<keyword evidence="7 9" id="KW-0234">DNA repair</keyword>
<evidence type="ECO:0000256" key="7">
    <source>
        <dbReference type="ARBA" id="ARBA00023204"/>
    </source>
</evidence>
<dbReference type="InterPro" id="IPR014048">
    <property type="entry name" value="MethylDNA_cys_MeTrfase_DNA-bd"/>
</dbReference>
<evidence type="ECO:0000256" key="9">
    <source>
        <dbReference type="HAMAP-Rule" id="MF_00772"/>
    </source>
</evidence>
<sequence length="160" mass="17637">MICFRETSIGRIGIGVDDGGNTVTHLFFENYSYDLSKVADSSLETPLHKSAFSQLEEYLDGRRMEFDLPLAPKGSEFMTKVWDALLKIPYGETVCYQEIAAAAGNIKAVRAAGMANNRNPIPIFIPCHRVIGKNGKLVGFGGGLDLKQKLLDLEKNVNQK</sequence>
<dbReference type="PANTHER" id="PTHR10815:SF5">
    <property type="entry name" value="METHYLATED-DNA--PROTEIN-CYSTEINE METHYLTRANSFERASE"/>
    <property type="match status" value="1"/>
</dbReference>
<keyword evidence="4 9" id="KW-0489">Methyltransferase</keyword>
<dbReference type="EMBL" id="CP131061">
    <property type="protein sequence ID" value="WNY27111.1"/>
    <property type="molecule type" value="Genomic_DNA"/>
</dbReference>
<comment type="similarity">
    <text evidence="2 9">Belongs to the MGMT family.</text>
</comment>
<dbReference type="Pfam" id="PF02870">
    <property type="entry name" value="Methyltransf_1N"/>
    <property type="match status" value="1"/>
</dbReference>
<feature type="domain" description="Methylated-DNA-[protein]-cysteine S-methyltransferase DNA binding" evidence="10">
    <location>
        <begin position="76"/>
        <end position="155"/>
    </location>
</feature>
<reference evidence="12 13" key="1">
    <citation type="submission" date="2023-07" db="EMBL/GenBank/DDBJ databases">
        <title>Closed genome sequence of Methanosarcinaceae archaeon Am2.</title>
        <authorList>
            <person name="Poehlein A."/>
            <person name="Protasov E."/>
            <person name="Platt K."/>
            <person name="Reeh H."/>
            <person name="Daniel R."/>
            <person name="Brune A."/>
        </authorList>
    </citation>
    <scope>NUCLEOTIDE SEQUENCE [LARGE SCALE GENOMIC DNA]</scope>
    <source>
        <strain evidence="12 13">Am2</strain>
    </source>
</reference>
<dbReference type="AlphaFoldDB" id="A0AA96ZWY6"/>
<gene>
    <name evidence="9 12" type="primary">ogt</name>
    <name evidence="12" type="ORF">MsAm2_08990</name>
</gene>
<dbReference type="InterPro" id="IPR036631">
    <property type="entry name" value="MGMT_N_sf"/>
</dbReference>
<dbReference type="NCBIfam" id="TIGR00589">
    <property type="entry name" value="ogt"/>
    <property type="match status" value="1"/>
</dbReference>
<dbReference type="SUPFAM" id="SSF53155">
    <property type="entry name" value="Methylated DNA-protein cysteine methyltransferase domain"/>
    <property type="match status" value="1"/>
</dbReference>
<evidence type="ECO:0000256" key="6">
    <source>
        <dbReference type="ARBA" id="ARBA00022763"/>
    </source>
</evidence>
<evidence type="ECO:0000256" key="3">
    <source>
        <dbReference type="ARBA" id="ARBA00022490"/>
    </source>
</evidence>
<evidence type="ECO:0000256" key="2">
    <source>
        <dbReference type="ARBA" id="ARBA00008711"/>
    </source>
</evidence>
<dbReference type="CDD" id="cd06445">
    <property type="entry name" value="ATase"/>
    <property type="match status" value="1"/>
</dbReference>